<comment type="caution">
    <text evidence="1">The sequence shown here is derived from an EMBL/GenBank/DDBJ whole genome shotgun (WGS) entry which is preliminary data.</text>
</comment>
<sequence length="604" mass="67378">MTNYRIQGKVSKNSTVEVGVRVEAWDKHEKLDDRLGSDKTNLSGIFEIEFSDEDFINDSEEIDWIPDVYFEVYRGKELLGHTVEVDFPGIIWKYKLVVFEQSQLFTNLVLPVQLNGEKTEYSITIEKAGIVPEIVNPPNTVNGFQEYKDQVIDILPTIEQVAPIYSSRNASLVPTDTTGGSLQQILDNALGQVLCRNPQDDPKALVDLLNKTFTPEEINGRITYKWTPCGYSTTQTELGGTVSGAQASLYHRAKTLLDDALRLLDKLYPLNPAADLQNMEAVRSVIRTQIVELINELGTQGGPRAQRVESLFQLLLGDANNDSDENGGQLKDLADIFGLLRSRVNNVDEEQNFSNFLIIRDSLISTRTSWNAFIENTGGGAYLGTQLVLLSQALSVVAESVQETYRIMDSVFLGPAERQAVWIDFTKARQEPKTPLLNGDARLGVTSQKEQDKDPAFTLPDGTKVTVGEAKQLTPAMTLEKLLSWALSWTTKEAPTIAIAGGKLGIAKSIVETATRLMILVQAASFVRVPNSAYQREGVRRAMRDLAFQLYQVQRLAMELIPPLTSDRMPDADDVKDLLEDIRYLLKNPEGKKFISQIFNRRNG</sequence>
<reference evidence="1" key="1">
    <citation type="submission" date="2020-09" db="EMBL/GenBank/DDBJ databases">
        <title>Iningainema tapete sp. nov. (Scytonemataceae, Cyanobacteria) from greenhouses in central Florida (USA) produces two types of nodularin with biosynthetic potential for microcystin-LR and anabaenopeptins.</title>
        <authorList>
            <person name="Berthold D.E."/>
            <person name="Lefler F.W."/>
            <person name="Huang I.-S."/>
            <person name="Abdulla H."/>
            <person name="Zimba P.V."/>
            <person name="Laughinghouse H.D. IV."/>
        </authorList>
    </citation>
    <scope>NUCLEOTIDE SEQUENCE</scope>
    <source>
        <strain evidence="1">BLCCT55</strain>
    </source>
</reference>
<organism evidence="1 2">
    <name type="scientific">Iningainema tapete BLCC-T55</name>
    <dbReference type="NCBI Taxonomy" id="2748662"/>
    <lineage>
        <taxon>Bacteria</taxon>
        <taxon>Bacillati</taxon>
        <taxon>Cyanobacteriota</taxon>
        <taxon>Cyanophyceae</taxon>
        <taxon>Nostocales</taxon>
        <taxon>Scytonemataceae</taxon>
        <taxon>Iningainema tapete</taxon>
    </lineage>
</organism>
<accession>A0A8J6Y390</accession>
<evidence type="ECO:0000313" key="2">
    <source>
        <dbReference type="Proteomes" id="UP000629098"/>
    </source>
</evidence>
<gene>
    <name evidence="1" type="ORF">ICL16_43835</name>
</gene>
<dbReference type="AlphaFoldDB" id="A0A8J6Y390"/>
<keyword evidence="2" id="KW-1185">Reference proteome</keyword>
<proteinExistence type="predicted"/>
<evidence type="ECO:0000313" key="1">
    <source>
        <dbReference type="EMBL" id="MBD2778798.1"/>
    </source>
</evidence>
<name>A0A8J6Y390_9CYAN</name>
<dbReference type="Proteomes" id="UP000629098">
    <property type="component" value="Unassembled WGS sequence"/>
</dbReference>
<dbReference type="EMBL" id="JACXAE010000134">
    <property type="protein sequence ID" value="MBD2778798.1"/>
    <property type="molecule type" value="Genomic_DNA"/>
</dbReference>
<protein>
    <submittedName>
        <fullName evidence="1">Uncharacterized protein</fullName>
    </submittedName>
</protein>
<dbReference type="RefSeq" id="WP_190838902.1">
    <property type="nucleotide sequence ID" value="NZ_CAWPPI010000134.1"/>
</dbReference>